<reference evidence="1 4" key="2">
    <citation type="submission" date="2011-04" db="EMBL/GenBank/DDBJ databases">
        <title>The complete genome of Selenomonas sputigena DSM 20758.</title>
        <authorList>
            <consortium name="US DOE Joint Genome Institute (JGI-PGF)"/>
            <person name="Lucas S."/>
            <person name="Copeland A."/>
            <person name="Lapidus A."/>
            <person name="Bruce D."/>
            <person name="Goodwin L."/>
            <person name="Pitluck S."/>
            <person name="Peters L."/>
            <person name="Kyrpides N."/>
            <person name="Mavromatis K."/>
            <person name="Ivanova N."/>
            <person name="Ovchinnikova G."/>
            <person name="Teshima H."/>
            <person name="Detter J.C."/>
            <person name="Tapia R."/>
            <person name="Han C."/>
            <person name="Land M."/>
            <person name="Hauser L."/>
            <person name="Markowitz V."/>
            <person name="Cheng J.-F."/>
            <person name="Hugenholtz P."/>
            <person name="Woyke T."/>
            <person name="Wu D."/>
            <person name="Gronow S."/>
            <person name="Wellnitz S."/>
            <person name="Schneider S."/>
            <person name="Klenk H.-P."/>
            <person name="Eisen J.A."/>
        </authorList>
    </citation>
    <scope>NUCLEOTIDE SEQUENCE [LARGE SCALE GENOMIC DNA]</scope>
    <source>
        <strain evidence="1">ATCC 35185</strain>
        <strain evidence="4">ATCC 35185 / DSM 20758 / VPI D19B-28</strain>
    </source>
</reference>
<sequence>MYFRTQQYYRINRQLKKSYHACIRNGGTEEEARAIRETNAHIVELFAHGGLISHEWAAALGHRHGHDMDS</sequence>
<dbReference type="AlphaFoldDB" id="C9LVQ8"/>
<dbReference type="RefSeq" id="WP_006192849.1">
    <property type="nucleotide sequence ID" value="NC_015437.1"/>
</dbReference>
<evidence type="ECO:0000313" key="4">
    <source>
        <dbReference type="Proteomes" id="UP000011124"/>
    </source>
</evidence>
<dbReference type="KEGG" id="ssg:Selsp_0778"/>
<reference evidence="2 3" key="1">
    <citation type="submission" date="2009-09" db="EMBL/GenBank/DDBJ databases">
        <authorList>
            <person name="Weinstock G."/>
            <person name="Sodergren E."/>
            <person name="Clifton S."/>
            <person name="Fulton L."/>
            <person name="Fulton B."/>
            <person name="Courtney L."/>
            <person name="Fronick C."/>
            <person name="Harrison M."/>
            <person name="Strong C."/>
            <person name="Farmer C."/>
            <person name="Delahaunty K."/>
            <person name="Markovic C."/>
            <person name="Hall O."/>
            <person name="Minx P."/>
            <person name="Tomlinson C."/>
            <person name="Mitreva M."/>
            <person name="Nelson J."/>
            <person name="Hou S."/>
            <person name="Wollam A."/>
            <person name="Pepin K.H."/>
            <person name="Johnson M."/>
            <person name="Bhonagiri V."/>
            <person name="Nash W.E."/>
            <person name="Warren W."/>
            <person name="Chinwalla A."/>
            <person name="Mardis E.R."/>
            <person name="Wilson R.K."/>
        </authorList>
    </citation>
    <scope>NUCLEOTIDE SEQUENCE [LARGE SCALE GENOMIC DNA]</scope>
    <source>
        <strain evidence="2">ATCC 35185</strain>
        <strain evidence="3">ATCC 35185 / DSM 20758 / VPI D19B-28</strain>
    </source>
</reference>
<protein>
    <submittedName>
        <fullName evidence="2">Uncharacterized protein</fullName>
    </submittedName>
</protein>
<name>C9LVQ8_SELS3</name>
<evidence type="ECO:0000313" key="1">
    <source>
        <dbReference type="EMBL" id="AEB99744.1"/>
    </source>
</evidence>
<dbReference type="Proteomes" id="UP000011124">
    <property type="component" value="Chromosome"/>
</dbReference>
<gene>
    <name evidence="1" type="ordered locus">Selsp_0778</name>
    <name evidence="2" type="ORF">SELSPUOL_01550</name>
</gene>
<dbReference type="EMBL" id="ACKP02000029">
    <property type="protein sequence ID" value="EEX77083.1"/>
    <property type="molecule type" value="Genomic_DNA"/>
</dbReference>
<dbReference type="EMBL" id="CP002637">
    <property type="protein sequence ID" value="AEB99744.1"/>
    <property type="molecule type" value="Genomic_DNA"/>
</dbReference>
<keyword evidence="4" id="KW-1185">Reference proteome</keyword>
<proteinExistence type="predicted"/>
<evidence type="ECO:0000313" key="2">
    <source>
        <dbReference type="EMBL" id="EEX77083.1"/>
    </source>
</evidence>
<dbReference type="Proteomes" id="UP000003505">
    <property type="component" value="Unassembled WGS sequence"/>
</dbReference>
<evidence type="ECO:0000313" key="3">
    <source>
        <dbReference type="Proteomes" id="UP000003505"/>
    </source>
</evidence>
<accession>C9LVQ8</accession>
<organism evidence="2 3">
    <name type="scientific">Selenomonas sputigena (strain ATCC 35185 / DSM 20758 / CCUG 44933 / VPI D19B-28)</name>
    <dbReference type="NCBI Taxonomy" id="546271"/>
    <lineage>
        <taxon>Bacteria</taxon>
        <taxon>Bacillati</taxon>
        <taxon>Bacillota</taxon>
        <taxon>Negativicutes</taxon>
        <taxon>Selenomonadales</taxon>
        <taxon>Selenomonadaceae</taxon>
        <taxon>Selenomonas</taxon>
    </lineage>
</organism>
<dbReference type="HOGENOM" id="CLU_2755597_0_0_9"/>